<reference evidence="1" key="1">
    <citation type="journal article" date="2015" name="Nature">
        <title>Complex archaea that bridge the gap between prokaryotes and eukaryotes.</title>
        <authorList>
            <person name="Spang A."/>
            <person name="Saw J.H."/>
            <person name="Jorgensen S.L."/>
            <person name="Zaremba-Niedzwiedzka K."/>
            <person name="Martijn J."/>
            <person name="Lind A.E."/>
            <person name="van Eijk R."/>
            <person name="Schleper C."/>
            <person name="Guy L."/>
            <person name="Ettema T.J."/>
        </authorList>
    </citation>
    <scope>NUCLEOTIDE SEQUENCE</scope>
</reference>
<dbReference type="EMBL" id="LAZR01031124">
    <property type="protein sequence ID" value="KKL54650.1"/>
    <property type="molecule type" value="Genomic_DNA"/>
</dbReference>
<comment type="caution">
    <text evidence="1">The sequence shown here is derived from an EMBL/GenBank/DDBJ whole genome shotgun (WGS) entry which is preliminary data.</text>
</comment>
<name>A0A0F9FBE8_9ZZZZ</name>
<dbReference type="AlphaFoldDB" id="A0A0F9FBE8"/>
<protein>
    <submittedName>
        <fullName evidence="1">Uncharacterized protein</fullName>
    </submittedName>
</protein>
<proteinExistence type="predicted"/>
<accession>A0A0F9FBE8</accession>
<organism evidence="1">
    <name type="scientific">marine sediment metagenome</name>
    <dbReference type="NCBI Taxonomy" id="412755"/>
    <lineage>
        <taxon>unclassified sequences</taxon>
        <taxon>metagenomes</taxon>
        <taxon>ecological metagenomes</taxon>
    </lineage>
</organism>
<evidence type="ECO:0000313" key="1">
    <source>
        <dbReference type="EMBL" id="KKL54650.1"/>
    </source>
</evidence>
<sequence>MEDFRTAGSTERINLMVSESAEAYYEFLIGGIDKPFGFIAIKIISLLNGV</sequence>
<gene>
    <name evidence="1" type="ORF">LCGC14_2263310</name>
</gene>